<keyword evidence="1" id="KW-0560">Oxidoreductase</keyword>
<dbReference type="PANTHER" id="PTHR35870:SF1">
    <property type="entry name" value="PROTEIN, PUTATIVE (AFU_ORTHOLOGUE AFUA_5G03330)-RELATED"/>
    <property type="match status" value="1"/>
</dbReference>
<dbReference type="RefSeq" id="XP_033461051.1">
    <property type="nucleotide sequence ID" value="XM_033601196.1"/>
</dbReference>
<dbReference type="OrthoDB" id="10004862at2759"/>
<feature type="region of interest" description="Disordered" evidence="2">
    <location>
        <begin position="1"/>
        <end position="20"/>
    </location>
</feature>
<gene>
    <name evidence="4" type="ORF">K489DRAFT_316886</name>
</gene>
<dbReference type="Proteomes" id="UP000504637">
    <property type="component" value="Unplaced"/>
</dbReference>
<accession>A0A6J3M7N7</accession>
<evidence type="ECO:0000256" key="2">
    <source>
        <dbReference type="SAM" id="MobiDB-lite"/>
    </source>
</evidence>
<reference evidence="4" key="3">
    <citation type="submission" date="2025-08" db="UniProtKB">
        <authorList>
            <consortium name="RefSeq"/>
        </authorList>
    </citation>
    <scope>IDENTIFICATION</scope>
    <source>
        <strain evidence="4">CBS 342.82</strain>
    </source>
</reference>
<reference evidence="4" key="1">
    <citation type="submission" date="2020-01" db="EMBL/GenBank/DDBJ databases">
        <authorList>
            <consortium name="DOE Joint Genome Institute"/>
            <person name="Haridas S."/>
            <person name="Albert R."/>
            <person name="Binder M."/>
            <person name="Bloem J."/>
            <person name="Labutti K."/>
            <person name="Salamov A."/>
            <person name="Andreopoulos B."/>
            <person name="Baker S.E."/>
            <person name="Barry K."/>
            <person name="Bills G."/>
            <person name="Bluhm B.H."/>
            <person name="Cannon C."/>
            <person name="Castanera R."/>
            <person name="Culley D.E."/>
            <person name="Daum C."/>
            <person name="Ezra D."/>
            <person name="Gonzalez J.B."/>
            <person name="Henrissat B."/>
            <person name="Kuo A."/>
            <person name="Liang C."/>
            <person name="Lipzen A."/>
            <person name="Lutzoni F."/>
            <person name="Magnuson J."/>
            <person name="Mondo S."/>
            <person name="Nolan M."/>
            <person name="Ohm R."/>
            <person name="Pangilinan J."/>
            <person name="Park H.-J."/>
            <person name="Ramirez L."/>
            <person name="Alfaro M."/>
            <person name="Sun H."/>
            <person name="Tritt A."/>
            <person name="Yoshinaga Y."/>
            <person name="Zwiers L.-H."/>
            <person name="Turgeon B.G."/>
            <person name="Goodwin S.B."/>
            <person name="Spatafora J.W."/>
            <person name="Crous P.W."/>
            <person name="Grigoriev I.V."/>
        </authorList>
    </citation>
    <scope>NUCLEOTIDE SEQUENCE</scope>
    <source>
        <strain evidence="4">CBS 342.82</strain>
    </source>
</reference>
<dbReference type="AlphaFoldDB" id="A0A6J3M7N7"/>
<sequence>MATATKIELTTSQRPEQYREPLSREATQLTSQFLQQNHDDYHIFFNNDGFHNHIAHHLLTVWALRGSAEDLRQAYGDNKTYQRPQMKPDESIIDRLQDEAFFATYLEPEEHYSTFLLFFQREIEKTSWQQVLQKYLLAGDKRANDLLARTYAGFLHPIIHLGFGIEFGQPAIIAEALAQAACHDAWIADYFLPAEEAARKVTDVDNLPSIVQLLDDIRADKQIYEAPRWSDGNKIRDGIMKRAGDRMLSYAAKVRVKPEALAEKTAEMTNAAAYYTAGAQKSNKAIKYDFFFIHELNCSIFFSAFLKQDWLSDADKARLLEWKIRADLIMYASRKSPEIRMQDIRDYKPKQPSGFDEIEDRVCRLPDDGHASKLVRAIAHGQSISQPYEDRDNFRLKHDDWLQLAHMAIDSVEMPGATWVRSAGFDEAWKDVPARAQL</sequence>
<keyword evidence="3" id="KW-1185">Reference proteome</keyword>
<reference evidence="4" key="2">
    <citation type="submission" date="2020-04" db="EMBL/GenBank/DDBJ databases">
        <authorList>
            <consortium name="NCBI Genome Project"/>
        </authorList>
    </citation>
    <scope>NUCLEOTIDE SEQUENCE</scope>
    <source>
        <strain evidence="4">CBS 342.82</strain>
    </source>
</reference>
<dbReference type="InterPro" id="IPR025337">
    <property type="entry name" value="Questin_oxidase-like"/>
</dbReference>
<evidence type="ECO:0000313" key="4">
    <source>
        <dbReference type="RefSeq" id="XP_033461051.1"/>
    </source>
</evidence>
<evidence type="ECO:0000256" key="1">
    <source>
        <dbReference type="ARBA" id="ARBA00023002"/>
    </source>
</evidence>
<dbReference type="Pfam" id="PF14027">
    <property type="entry name" value="Questin_oxidase"/>
    <property type="match status" value="1"/>
</dbReference>
<evidence type="ECO:0008006" key="5">
    <source>
        <dbReference type="Google" id="ProtNLM"/>
    </source>
</evidence>
<evidence type="ECO:0000313" key="3">
    <source>
        <dbReference type="Proteomes" id="UP000504637"/>
    </source>
</evidence>
<name>A0A6J3M7N7_9PEZI</name>
<dbReference type="GO" id="GO:0016491">
    <property type="term" value="F:oxidoreductase activity"/>
    <property type="evidence" value="ECO:0007669"/>
    <property type="project" value="UniProtKB-KW"/>
</dbReference>
<dbReference type="PANTHER" id="PTHR35870">
    <property type="entry name" value="PROTEIN, PUTATIVE (AFU_ORTHOLOGUE AFUA_5G03330)-RELATED"/>
    <property type="match status" value="1"/>
</dbReference>
<protein>
    <recommendedName>
        <fullName evidence="5">HypA-like protein</fullName>
    </recommendedName>
</protein>
<dbReference type="GeneID" id="54358996"/>
<proteinExistence type="predicted"/>
<organism evidence="4">
    <name type="scientific">Dissoconium aciculare CBS 342.82</name>
    <dbReference type="NCBI Taxonomy" id="1314786"/>
    <lineage>
        <taxon>Eukaryota</taxon>
        <taxon>Fungi</taxon>
        <taxon>Dikarya</taxon>
        <taxon>Ascomycota</taxon>
        <taxon>Pezizomycotina</taxon>
        <taxon>Dothideomycetes</taxon>
        <taxon>Dothideomycetidae</taxon>
        <taxon>Mycosphaerellales</taxon>
        <taxon>Dissoconiaceae</taxon>
        <taxon>Dissoconium</taxon>
    </lineage>
</organism>